<dbReference type="Proteomes" id="UP000008144">
    <property type="component" value="Unassembled WGS sequence"/>
</dbReference>
<dbReference type="InterPro" id="IPR001611">
    <property type="entry name" value="Leu-rich_rpt"/>
</dbReference>
<evidence type="ECO:0000256" key="3">
    <source>
        <dbReference type="ARBA" id="ARBA00022737"/>
    </source>
</evidence>
<organism evidence="4 5">
    <name type="scientific">Ciona intestinalis</name>
    <name type="common">Transparent sea squirt</name>
    <name type="synonym">Ascidia intestinalis</name>
    <dbReference type="NCBI Taxonomy" id="7719"/>
    <lineage>
        <taxon>Eukaryota</taxon>
        <taxon>Metazoa</taxon>
        <taxon>Chordata</taxon>
        <taxon>Tunicata</taxon>
        <taxon>Ascidiacea</taxon>
        <taxon>Phlebobranchia</taxon>
        <taxon>Cionidae</taxon>
        <taxon>Ciona</taxon>
    </lineage>
</organism>
<evidence type="ECO:0000313" key="4">
    <source>
        <dbReference type="Ensembl" id="ENSCINP00000022184.2"/>
    </source>
</evidence>
<protein>
    <submittedName>
        <fullName evidence="4">Leucine-rich repeat-containing protein 70-like</fullName>
    </submittedName>
</protein>
<proteinExistence type="predicted"/>
<dbReference type="PRINTS" id="PR00019">
    <property type="entry name" value="LEURICHRPT"/>
</dbReference>
<keyword evidence="1" id="KW-0433">Leucine-rich repeat</keyword>
<dbReference type="Ensembl" id="ENSCINT00000022430.2">
    <property type="protein sequence ID" value="ENSCINP00000022184.2"/>
    <property type="gene ID" value="ENSCING00000011649.2"/>
</dbReference>
<dbReference type="Gene3D" id="3.80.10.10">
    <property type="entry name" value="Ribonuclease Inhibitor"/>
    <property type="match status" value="2"/>
</dbReference>
<reference evidence="5" key="1">
    <citation type="journal article" date="2002" name="Science">
        <title>The draft genome of Ciona intestinalis: insights into chordate and vertebrate origins.</title>
        <authorList>
            <person name="Dehal P."/>
            <person name="Satou Y."/>
            <person name="Campbell R.K."/>
            <person name="Chapman J."/>
            <person name="Degnan B."/>
            <person name="De Tomaso A."/>
            <person name="Davidson B."/>
            <person name="Di Gregorio A."/>
            <person name="Gelpke M."/>
            <person name="Goodstein D.M."/>
            <person name="Harafuji N."/>
            <person name="Hastings K.E."/>
            <person name="Ho I."/>
            <person name="Hotta K."/>
            <person name="Huang W."/>
            <person name="Kawashima T."/>
            <person name="Lemaire P."/>
            <person name="Martinez D."/>
            <person name="Meinertzhagen I.A."/>
            <person name="Necula S."/>
            <person name="Nonaka M."/>
            <person name="Putnam N."/>
            <person name="Rash S."/>
            <person name="Saiga H."/>
            <person name="Satake M."/>
            <person name="Terry A."/>
            <person name="Yamada L."/>
            <person name="Wang H.G."/>
            <person name="Awazu S."/>
            <person name="Azumi K."/>
            <person name="Boore J."/>
            <person name="Branno M."/>
            <person name="Chin-Bow S."/>
            <person name="DeSantis R."/>
            <person name="Doyle S."/>
            <person name="Francino P."/>
            <person name="Keys D.N."/>
            <person name="Haga S."/>
            <person name="Hayashi H."/>
            <person name="Hino K."/>
            <person name="Imai K.S."/>
            <person name="Inaba K."/>
            <person name="Kano S."/>
            <person name="Kobayashi K."/>
            <person name="Kobayashi M."/>
            <person name="Lee B.I."/>
            <person name="Makabe K.W."/>
            <person name="Manohar C."/>
            <person name="Matassi G."/>
            <person name="Medina M."/>
            <person name="Mochizuki Y."/>
            <person name="Mount S."/>
            <person name="Morishita T."/>
            <person name="Miura S."/>
            <person name="Nakayama A."/>
            <person name="Nishizaka S."/>
            <person name="Nomoto H."/>
            <person name="Ohta F."/>
            <person name="Oishi K."/>
            <person name="Rigoutsos I."/>
            <person name="Sano M."/>
            <person name="Sasaki A."/>
            <person name="Sasakura Y."/>
            <person name="Shoguchi E."/>
            <person name="Shin-i T."/>
            <person name="Spagnuolo A."/>
            <person name="Stainier D."/>
            <person name="Suzuki M.M."/>
            <person name="Tassy O."/>
            <person name="Takatori N."/>
            <person name="Tokuoka M."/>
            <person name="Yagi K."/>
            <person name="Yoshizaki F."/>
            <person name="Wada S."/>
            <person name="Zhang C."/>
            <person name="Hyatt P.D."/>
            <person name="Larimer F."/>
            <person name="Detter C."/>
            <person name="Doggett N."/>
            <person name="Glavina T."/>
            <person name="Hawkins T."/>
            <person name="Richardson P."/>
            <person name="Lucas S."/>
            <person name="Kohara Y."/>
            <person name="Levine M."/>
            <person name="Satoh N."/>
            <person name="Rokhsar D.S."/>
        </authorList>
    </citation>
    <scope>NUCLEOTIDE SEQUENCE [LARGE SCALE GENOMIC DNA]</scope>
</reference>
<name>F6ZN29_CIOIN</name>
<keyword evidence="2" id="KW-0732">Signal</keyword>
<gene>
    <name evidence="4" type="primary">LOC100187176</name>
</gene>
<dbReference type="InterPro" id="IPR032675">
    <property type="entry name" value="LRR_dom_sf"/>
</dbReference>
<dbReference type="GeneTree" id="ENSGT00940000161095"/>
<keyword evidence="3" id="KW-0677">Repeat</keyword>
<dbReference type="AlphaFoldDB" id="F6ZN29"/>
<dbReference type="PROSITE" id="PS51450">
    <property type="entry name" value="LRR"/>
    <property type="match status" value="1"/>
</dbReference>
<accession>F6ZN29</accession>
<dbReference type="HOGENOM" id="CLU_1177707_0_0_1"/>
<dbReference type="PANTHER" id="PTHR24366:SF161">
    <property type="entry name" value="TIR DOMAIN-CONTAINING PROTEIN"/>
    <property type="match status" value="1"/>
</dbReference>
<dbReference type="Pfam" id="PF13855">
    <property type="entry name" value="LRR_8"/>
    <property type="match status" value="2"/>
</dbReference>
<evidence type="ECO:0000313" key="5">
    <source>
        <dbReference type="Proteomes" id="UP000008144"/>
    </source>
</evidence>
<evidence type="ECO:0000256" key="1">
    <source>
        <dbReference type="ARBA" id="ARBA00022614"/>
    </source>
</evidence>
<dbReference type="SMART" id="SM00369">
    <property type="entry name" value="LRR_TYP"/>
    <property type="match status" value="8"/>
</dbReference>
<evidence type="ECO:0000256" key="2">
    <source>
        <dbReference type="ARBA" id="ARBA00022729"/>
    </source>
</evidence>
<reference evidence="4" key="3">
    <citation type="submission" date="2025-09" db="UniProtKB">
        <authorList>
            <consortium name="Ensembl"/>
        </authorList>
    </citation>
    <scope>IDENTIFICATION</scope>
</reference>
<reference evidence="4" key="2">
    <citation type="submission" date="2025-08" db="UniProtKB">
        <authorList>
            <consortium name="Ensembl"/>
        </authorList>
    </citation>
    <scope>IDENTIFICATION</scope>
</reference>
<dbReference type="InterPro" id="IPR003591">
    <property type="entry name" value="Leu-rich_rpt_typical-subtyp"/>
</dbReference>
<dbReference type="PANTHER" id="PTHR24366">
    <property type="entry name" value="IG(IMMUNOGLOBULIN) AND LRR(LEUCINE RICH REPEAT) DOMAINS"/>
    <property type="match status" value="1"/>
</dbReference>
<sequence>MINLHELDLSWNQISSSLTSFHFKDVGSLDYLSLAHNKLSCIQEGSFKSLTKLTELDLSYNSLTSQSHCFSRDTICHLSNLIVLRISSNKLPDVFFELPLNSSVGFLSCLTRLTNLQASNCGIEYLSPATFAGLDHMTSLDLSRNSIVTWPLGVLRNSASLVYLDLGFNNLKYLPTNFISGCPNLSHLSLRNNELRSLNAGWLQIFNENSTLPEKSRFDIVNTIKQYLSTNLNDAV</sequence>
<dbReference type="InParanoid" id="F6ZN29"/>
<dbReference type="OMA" id="WNEISII"/>
<keyword evidence="5" id="KW-1185">Reference proteome</keyword>
<dbReference type="SUPFAM" id="SSF52058">
    <property type="entry name" value="L domain-like"/>
    <property type="match status" value="1"/>
</dbReference>
<dbReference type="STRING" id="7719.ENSCINP00000022184"/>